<dbReference type="Proteomes" id="UP000321121">
    <property type="component" value="Unassembled WGS sequence"/>
</dbReference>
<evidence type="ECO:0000313" key="3">
    <source>
        <dbReference type="EMBL" id="GEK73065.1"/>
    </source>
</evidence>
<reference evidence="3 4" key="1">
    <citation type="submission" date="2019-07" db="EMBL/GenBank/DDBJ databases">
        <title>Whole genome shotgun sequence of Halomonas halophila NBRC 102604.</title>
        <authorList>
            <person name="Hosoyama A."/>
            <person name="Uohara A."/>
            <person name="Ohji S."/>
            <person name="Ichikawa N."/>
        </authorList>
    </citation>
    <scope>NUCLEOTIDE SEQUENCE [LARGE SCALE GENOMIC DNA]</scope>
    <source>
        <strain evidence="3 4">NBRC 102604</strain>
    </source>
</reference>
<dbReference type="EMBL" id="BJUS01000015">
    <property type="protein sequence ID" value="GEK73065.1"/>
    <property type="molecule type" value="Genomic_DNA"/>
</dbReference>
<evidence type="ECO:0000259" key="2">
    <source>
        <dbReference type="Pfam" id="PF03413"/>
    </source>
</evidence>
<comment type="caution">
    <text evidence="3">The sequence shown here is derived from an EMBL/GenBank/DDBJ whole genome shotgun (WGS) entry which is preliminary data.</text>
</comment>
<gene>
    <name evidence="3" type="ORF">HHA04nite_16090</name>
</gene>
<protein>
    <recommendedName>
        <fullName evidence="2">PepSY domain-containing protein</fullName>
    </recommendedName>
</protein>
<dbReference type="RefSeq" id="WP_146908756.1">
    <property type="nucleotide sequence ID" value="NZ_BJUS01000015.1"/>
</dbReference>
<sequence length="122" mass="13964">MNTFSRWRRSRRLAGPLAASLLIAALGGPMIAAQADDDEEWQALHEAVRNGRIVPLTEVLDWLEARYRGQVLEIELDHDDGERRYEIEMLGPQGQVVEFEFDAEDGRLMEIEGVNIEGMRRQ</sequence>
<dbReference type="InterPro" id="IPR025711">
    <property type="entry name" value="PepSY"/>
</dbReference>
<dbReference type="Gene3D" id="3.10.450.40">
    <property type="match status" value="1"/>
</dbReference>
<accession>A0ABQ0U3S8</accession>
<organism evidence="3 4">
    <name type="scientific">Halomonas halophila</name>
    <dbReference type="NCBI Taxonomy" id="29573"/>
    <lineage>
        <taxon>Bacteria</taxon>
        <taxon>Pseudomonadati</taxon>
        <taxon>Pseudomonadota</taxon>
        <taxon>Gammaproteobacteria</taxon>
        <taxon>Oceanospirillales</taxon>
        <taxon>Halomonadaceae</taxon>
        <taxon>Halomonas</taxon>
    </lineage>
</organism>
<dbReference type="Pfam" id="PF03413">
    <property type="entry name" value="PepSY"/>
    <property type="match status" value="1"/>
</dbReference>
<evidence type="ECO:0000256" key="1">
    <source>
        <dbReference type="SAM" id="SignalP"/>
    </source>
</evidence>
<feature type="chain" id="PRO_5045360207" description="PepSY domain-containing protein" evidence="1">
    <location>
        <begin position="36"/>
        <end position="122"/>
    </location>
</feature>
<proteinExistence type="predicted"/>
<evidence type="ECO:0000313" key="4">
    <source>
        <dbReference type="Proteomes" id="UP000321121"/>
    </source>
</evidence>
<name>A0ABQ0U3S8_9GAMM</name>
<feature type="domain" description="PepSY" evidence="2">
    <location>
        <begin position="54"/>
        <end position="111"/>
    </location>
</feature>
<keyword evidence="4" id="KW-1185">Reference proteome</keyword>
<keyword evidence="1" id="KW-0732">Signal</keyword>
<feature type="signal peptide" evidence="1">
    <location>
        <begin position="1"/>
        <end position="35"/>
    </location>
</feature>